<dbReference type="EMBL" id="MU394281">
    <property type="protein sequence ID" value="KAI6093085.1"/>
    <property type="molecule type" value="Genomic_DNA"/>
</dbReference>
<keyword evidence="2" id="KW-1185">Reference proteome</keyword>
<accession>A0ACC0DLJ7</accession>
<dbReference type="Proteomes" id="UP001497680">
    <property type="component" value="Unassembled WGS sequence"/>
</dbReference>
<sequence length="327" mass="36167">MVQDFETIVQSLPGRSNLGEGLTGRCRVYDMYVQKRDHHLAGSFSSLWRRIARRSFPNSERPHRCGLSLLFKSMSVIARFARSGGELGGLPLRKRRTPQQAYIMSKIRKHHPNWPPHRWVAKGQRQTPIRGTTPPILVDRFSLVGGPAHNVIADLRTYLQLTYLAYLDSDTFVPLLSHSGAAFQPTAVRSNYLQVPVQGCHARGSSCKSQASPEIEELFLAKQCDKSLHTEPHSSFANALLTGEGCPLVGPQSTTYTQLGSGSHKMKLTASCARMVFLPVTTGEVLDESNARTTDRPSYLLDFPACIRWSTFSSANLAVSSDGLCPL</sequence>
<proteinExistence type="predicted"/>
<protein>
    <submittedName>
        <fullName evidence="1">Uncharacterized protein</fullName>
    </submittedName>
</protein>
<reference evidence="1 2" key="1">
    <citation type="journal article" date="2022" name="New Phytol.">
        <title>Ecological generalism drives hyperdiversity of secondary metabolite gene clusters in xylarialean endophytes.</title>
        <authorList>
            <person name="Franco M.E.E."/>
            <person name="Wisecaver J.H."/>
            <person name="Arnold A.E."/>
            <person name="Ju Y.M."/>
            <person name="Slot J.C."/>
            <person name="Ahrendt S."/>
            <person name="Moore L.P."/>
            <person name="Eastman K.E."/>
            <person name="Scott K."/>
            <person name="Konkel Z."/>
            <person name="Mondo S.J."/>
            <person name="Kuo A."/>
            <person name="Hayes R.D."/>
            <person name="Haridas S."/>
            <person name="Andreopoulos B."/>
            <person name="Riley R."/>
            <person name="LaButti K."/>
            <person name="Pangilinan J."/>
            <person name="Lipzen A."/>
            <person name="Amirebrahimi M."/>
            <person name="Yan J."/>
            <person name="Adam C."/>
            <person name="Keymanesh K."/>
            <person name="Ng V."/>
            <person name="Louie K."/>
            <person name="Northen T."/>
            <person name="Drula E."/>
            <person name="Henrissat B."/>
            <person name="Hsieh H.M."/>
            <person name="Youens-Clark K."/>
            <person name="Lutzoni F."/>
            <person name="Miadlikowska J."/>
            <person name="Eastwood D.C."/>
            <person name="Hamelin R.C."/>
            <person name="Grigoriev I.V."/>
            <person name="U'Ren J.M."/>
        </authorList>
    </citation>
    <scope>NUCLEOTIDE SEQUENCE [LARGE SCALE GENOMIC DNA]</scope>
    <source>
        <strain evidence="1 2">ER1909</strain>
    </source>
</reference>
<evidence type="ECO:0000313" key="2">
    <source>
        <dbReference type="Proteomes" id="UP001497680"/>
    </source>
</evidence>
<gene>
    <name evidence="1" type="ORF">F4821DRAFT_74844</name>
</gene>
<comment type="caution">
    <text evidence="1">The sequence shown here is derived from an EMBL/GenBank/DDBJ whole genome shotgun (WGS) entry which is preliminary data.</text>
</comment>
<evidence type="ECO:0000313" key="1">
    <source>
        <dbReference type="EMBL" id="KAI6093085.1"/>
    </source>
</evidence>
<name>A0ACC0DLJ7_9PEZI</name>
<organism evidence="1 2">
    <name type="scientific">Hypoxylon rubiginosum</name>
    <dbReference type="NCBI Taxonomy" id="110542"/>
    <lineage>
        <taxon>Eukaryota</taxon>
        <taxon>Fungi</taxon>
        <taxon>Dikarya</taxon>
        <taxon>Ascomycota</taxon>
        <taxon>Pezizomycotina</taxon>
        <taxon>Sordariomycetes</taxon>
        <taxon>Xylariomycetidae</taxon>
        <taxon>Xylariales</taxon>
        <taxon>Hypoxylaceae</taxon>
        <taxon>Hypoxylon</taxon>
    </lineage>
</organism>